<protein>
    <submittedName>
        <fullName evidence="1">DUF861 domain-containing protein</fullName>
    </submittedName>
</protein>
<reference evidence="1 2" key="1">
    <citation type="submission" date="2020-04" db="EMBL/GenBank/DDBJ databases">
        <authorList>
            <person name="Hitch T.C.A."/>
            <person name="Wylensek D."/>
            <person name="Clavel T."/>
        </authorList>
    </citation>
    <scope>NUCLEOTIDE SEQUENCE [LARGE SCALE GENOMIC DNA]</scope>
    <source>
        <strain evidence="1 2">Oil-RF-744-FAT-WT-6-1</strain>
    </source>
</reference>
<dbReference type="RefSeq" id="WP_075582007.1">
    <property type="nucleotide sequence ID" value="NZ_JABAFG010000010.1"/>
</dbReference>
<organism evidence="1 2">
    <name type="scientific">Megasphaera hexanoica</name>
    <dbReference type="NCBI Taxonomy" id="1675036"/>
    <lineage>
        <taxon>Bacteria</taxon>
        <taxon>Bacillati</taxon>
        <taxon>Bacillota</taxon>
        <taxon>Negativicutes</taxon>
        <taxon>Veillonellales</taxon>
        <taxon>Veillonellaceae</taxon>
        <taxon>Megasphaera</taxon>
    </lineage>
</organism>
<comment type="caution">
    <text evidence="1">The sequence shown here is derived from an EMBL/GenBank/DDBJ whole genome shotgun (WGS) entry which is preliminary data.</text>
</comment>
<sequence length="210" mass="22778">MKPLICVSHVKEAAAAGKHELYVEPGAIITAAASDYARDKGIAFVEKQTAPAAPDVHKPAAGSVKGLDKGLVAEIIRQVLLSRGQAAQPYREEKDDSGLKVVRGHSVTYEVFDTGNPVTKVGYREVISKTESHMSSGFLTIDHSSFTWTLTGYEETDIILEGSLSITINGKTYYASQGDVLFIPKDATVVWNAEDHVKLFYSTYPADWAG</sequence>
<dbReference type="Gene3D" id="2.60.120.10">
    <property type="entry name" value="Jelly Rolls"/>
    <property type="match status" value="1"/>
</dbReference>
<dbReference type="Pfam" id="PF06249">
    <property type="entry name" value="EutQ"/>
    <property type="match status" value="1"/>
</dbReference>
<dbReference type="CDD" id="cd02228">
    <property type="entry name" value="cupin_EutQ"/>
    <property type="match status" value="1"/>
</dbReference>
<dbReference type="PANTHER" id="PTHR36169">
    <property type="entry name" value="ETHANOLAMINE UTILIZATION PROTEIN EUTQ"/>
    <property type="match status" value="1"/>
</dbReference>
<name>A0A848C1H7_9FIRM</name>
<dbReference type="Proteomes" id="UP000591071">
    <property type="component" value="Unassembled WGS sequence"/>
</dbReference>
<accession>A0A848C1H7</accession>
<dbReference type="EMBL" id="JABAFG010000010">
    <property type="protein sequence ID" value="NME28413.1"/>
    <property type="molecule type" value="Genomic_DNA"/>
</dbReference>
<dbReference type="SUPFAM" id="SSF51182">
    <property type="entry name" value="RmlC-like cupins"/>
    <property type="match status" value="1"/>
</dbReference>
<evidence type="ECO:0000313" key="1">
    <source>
        <dbReference type="EMBL" id="NME28413.1"/>
    </source>
</evidence>
<gene>
    <name evidence="1" type="ORF">HF872_07220</name>
</gene>
<evidence type="ECO:0000313" key="2">
    <source>
        <dbReference type="Proteomes" id="UP000591071"/>
    </source>
</evidence>
<dbReference type="InterPro" id="IPR011051">
    <property type="entry name" value="RmlC_Cupin_sf"/>
</dbReference>
<proteinExistence type="predicted"/>
<dbReference type="InterPro" id="IPR014710">
    <property type="entry name" value="RmlC-like_jellyroll"/>
</dbReference>
<dbReference type="PANTHER" id="PTHR36169:SF1">
    <property type="entry name" value="ACETATE KINASE EUTQ"/>
    <property type="match status" value="1"/>
</dbReference>
<dbReference type="InterPro" id="IPR010424">
    <property type="entry name" value="EutQ"/>
</dbReference>
<dbReference type="AlphaFoldDB" id="A0A848C1H7"/>